<dbReference type="InterPro" id="IPR024811">
    <property type="entry name" value="ASX/ASX-like"/>
</dbReference>
<dbReference type="GO" id="GO:0035517">
    <property type="term" value="C:PR-DUB complex"/>
    <property type="evidence" value="ECO:0007669"/>
    <property type="project" value="TreeGrafter"/>
</dbReference>
<dbReference type="GO" id="GO:0042975">
    <property type="term" value="F:peroxisome proliferator activated receptor binding"/>
    <property type="evidence" value="ECO:0007669"/>
    <property type="project" value="TreeGrafter"/>
</dbReference>
<evidence type="ECO:0000313" key="5">
    <source>
        <dbReference type="RefSeq" id="XP_026545955.1"/>
    </source>
</evidence>
<dbReference type="KEGG" id="nss:113427653"/>
<evidence type="ECO:0000259" key="3">
    <source>
        <dbReference type="PROSITE" id="PS51913"/>
    </source>
</evidence>
<protein>
    <submittedName>
        <fullName evidence="5">Polycomb group protein ASXL1</fullName>
    </submittedName>
</protein>
<dbReference type="PANTHER" id="PTHR13578:SF19">
    <property type="entry name" value="POLYCOMB GROUP PROTEIN ASXL1"/>
    <property type="match status" value="1"/>
</dbReference>
<evidence type="ECO:0000313" key="4">
    <source>
        <dbReference type="Proteomes" id="UP000504612"/>
    </source>
</evidence>
<dbReference type="Proteomes" id="UP000504612">
    <property type="component" value="Unplaced"/>
</dbReference>
<gene>
    <name evidence="5" type="primary">LOC113427653</name>
</gene>
<keyword evidence="4" id="KW-1185">Reference proteome</keyword>
<organism evidence="4 5">
    <name type="scientific">Notechis scutatus</name>
    <name type="common">mainland tiger snake</name>
    <dbReference type="NCBI Taxonomy" id="8663"/>
    <lineage>
        <taxon>Eukaryota</taxon>
        <taxon>Metazoa</taxon>
        <taxon>Chordata</taxon>
        <taxon>Craniata</taxon>
        <taxon>Vertebrata</taxon>
        <taxon>Euteleostomi</taxon>
        <taxon>Lepidosauria</taxon>
        <taxon>Squamata</taxon>
        <taxon>Bifurcata</taxon>
        <taxon>Unidentata</taxon>
        <taxon>Episquamata</taxon>
        <taxon>Toxicofera</taxon>
        <taxon>Serpentes</taxon>
        <taxon>Colubroidea</taxon>
        <taxon>Elapidae</taxon>
        <taxon>Hydrophiinae</taxon>
        <taxon>Notechis</taxon>
    </lineage>
</organism>
<feature type="domain" description="HTH HARE-type" evidence="3">
    <location>
        <begin position="1"/>
        <end position="57"/>
    </location>
</feature>
<dbReference type="GO" id="GO:0009887">
    <property type="term" value="P:animal organ morphogenesis"/>
    <property type="evidence" value="ECO:0007669"/>
    <property type="project" value="TreeGrafter"/>
</dbReference>
<dbReference type="PANTHER" id="PTHR13578">
    <property type="entry name" value="ADDITIONAL SEX COMBS LIKE PROTEIN ASXL"/>
    <property type="match status" value="1"/>
</dbReference>
<accession>A0A6J1VSA7</accession>
<feature type="compositionally biased region" description="Polar residues" evidence="2">
    <location>
        <begin position="78"/>
        <end position="114"/>
    </location>
</feature>
<reference evidence="5" key="1">
    <citation type="submission" date="2025-08" db="UniProtKB">
        <authorList>
            <consortium name="RefSeq"/>
        </authorList>
    </citation>
    <scope>IDENTIFICATION</scope>
</reference>
<keyword evidence="1" id="KW-0804">Transcription</keyword>
<dbReference type="GeneID" id="113427653"/>
<dbReference type="RefSeq" id="XP_026545955.1">
    <property type="nucleotide sequence ID" value="XM_026690170.1"/>
</dbReference>
<feature type="region of interest" description="Disordered" evidence="2">
    <location>
        <begin position="68"/>
        <end position="133"/>
    </location>
</feature>
<evidence type="ECO:0000256" key="2">
    <source>
        <dbReference type="SAM" id="MobiDB-lite"/>
    </source>
</evidence>
<dbReference type="InterPro" id="IPR007759">
    <property type="entry name" value="Asxl_HARE-HTH"/>
</dbReference>
<name>A0A6J1VSA7_9SAUR</name>
<sequence length="200" mass="21430">MTPKQILQVIETEGLKEMSGTSPLACLNAMLHSNSRSCDGLFYKLPGRISLFTLKKAAAQWSRTLAGPEGEELDDAESSGSNEAASTVSGDNDVSLDETSSNASCSTESQSKTSLALRESTRTASQVSKQKKKTGMMLPRVVLTPLKVNGAHMEPSSGKWKFLFPLELHTHVAPPAPASVRSQMFPVAAITDLILAQKQP</sequence>
<dbReference type="PROSITE" id="PS51913">
    <property type="entry name" value="HTH_HARE"/>
    <property type="match status" value="1"/>
</dbReference>
<dbReference type="GO" id="GO:0003682">
    <property type="term" value="F:chromatin binding"/>
    <property type="evidence" value="ECO:0007669"/>
    <property type="project" value="TreeGrafter"/>
</dbReference>
<dbReference type="AlphaFoldDB" id="A0A6J1VSA7"/>
<dbReference type="GO" id="GO:0045944">
    <property type="term" value="P:positive regulation of transcription by RNA polymerase II"/>
    <property type="evidence" value="ECO:0007669"/>
    <property type="project" value="TreeGrafter"/>
</dbReference>
<proteinExistence type="predicted"/>
<dbReference type="Pfam" id="PF05066">
    <property type="entry name" value="HARE-HTH"/>
    <property type="match status" value="1"/>
</dbReference>
<evidence type="ECO:0000256" key="1">
    <source>
        <dbReference type="ARBA" id="ARBA00023163"/>
    </source>
</evidence>